<name>A0A1Z1WKR2_9ACTN</name>
<dbReference type="Gene3D" id="2.30.38.10">
    <property type="entry name" value="Luciferase, Domain 3"/>
    <property type="match status" value="1"/>
</dbReference>
<dbReference type="CDD" id="cd05920">
    <property type="entry name" value="23DHB-AMP_lg"/>
    <property type="match status" value="1"/>
</dbReference>
<dbReference type="FunFam" id="2.30.38.10:FF:000003">
    <property type="entry name" value="Vibriobactin-specific 2,3-dihydroxybenzoate-AMP ligase"/>
    <property type="match status" value="1"/>
</dbReference>
<dbReference type="PANTHER" id="PTHR43767">
    <property type="entry name" value="LONG-CHAIN-FATTY-ACID--COA LIGASE"/>
    <property type="match status" value="1"/>
</dbReference>
<dbReference type="InterPro" id="IPR000873">
    <property type="entry name" value="AMP-dep_synth/lig_dom"/>
</dbReference>
<evidence type="ECO:0000256" key="3">
    <source>
        <dbReference type="ARBA" id="ARBA00022840"/>
    </source>
</evidence>
<evidence type="ECO:0000259" key="4">
    <source>
        <dbReference type="Pfam" id="PF00501"/>
    </source>
</evidence>
<protein>
    <submittedName>
        <fullName evidence="6">Putative 3-hydroxy-quinaldate-AMP-Ligase</fullName>
    </submittedName>
</protein>
<dbReference type="Proteomes" id="UP000195880">
    <property type="component" value="Chromosome"/>
</dbReference>
<keyword evidence="2" id="KW-0547">Nucleotide-binding</keyword>
<dbReference type="KEGG" id="salf:SMD44_06522"/>
<dbReference type="Pfam" id="PF00501">
    <property type="entry name" value="AMP-binding"/>
    <property type="match status" value="1"/>
</dbReference>
<evidence type="ECO:0000256" key="1">
    <source>
        <dbReference type="ARBA" id="ARBA00022598"/>
    </source>
</evidence>
<dbReference type="GO" id="GO:0005524">
    <property type="term" value="F:ATP binding"/>
    <property type="evidence" value="ECO:0007669"/>
    <property type="project" value="UniProtKB-KW"/>
</dbReference>
<dbReference type="OrthoDB" id="9803968at2"/>
<evidence type="ECO:0000313" key="6">
    <source>
        <dbReference type="EMBL" id="ARX87041.1"/>
    </source>
</evidence>
<dbReference type="InterPro" id="IPR050237">
    <property type="entry name" value="ATP-dep_AMP-bd_enzyme"/>
</dbReference>
<sequence length="532" mass="57471">MLEGCVPWPGELAEHYRRQGYWQGRPLGELLHEACAEHGDRVAVVCGDRRMTYAELSAASSELAGGFLDRGIGPLDRVVVQLPNITEFVVVMFALFRIGAIPVLALPGHRRNEILHLTGHSQAVAYVVVDRAGDFDYRDLAREVVAARPHIREVFVAGDAAEFTALDSAVSDNRAFPRVDPSEPALFLLSGGTTGLPKLIPRTHDDYAYNMRATAEAMGVGRDDVYLAVNPAAHNAALGCPGVIGTILVGGRSVLTSSVRPDHVFDLISRENVTISTVVPPVLRLWMDAAQKSGADLSGVTLQVGSSKVDPTQADQAIKLLNCTLSQWFGIGEGLLTHTRLDDPREVVINSEGRPLCPDDEVMVVDTEGRPVPAGVEGELVTRGPYTIRGYYRAEEKNAEAFTADSFFRTGDLAKIRADGNIVVVGRLKDIINRSGEKVPAEEVEEYLLAHPAVADAALVGVADQKLGERSYAFVVLREDVKPPQLKAHLRECGLATYKIPDKLIALDKLPLTPVGKIDKGALRDLAAHPAG</sequence>
<feature type="domain" description="AMP-binding enzyme C-terminal" evidence="5">
    <location>
        <begin position="443"/>
        <end position="517"/>
    </location>
</feature>
<reference evidence="6 7" key="1">
    <citation type="submission" date="2017-05" db="EMBL/GenBank/DDBJ databases">
        <title>Streptomyces alboflavus Genome sequencing and assembly.</title>
        <authorList>
            <person name="Wang Y."/>
            <person name="Du B."/>
            <person name="Ding Y."/>
            <person name="Liu H."/>
            <person name="Hou Q."/>
            <person name="Liu K."/>
            <person name="Wang C."/>
            <person name="Yao L."/>
        </authorList>
    </citation>
    <scope>NUCLEOTIDE SEQUENCE [LARGE SCALE GENOMIC DNA]</scope>
    <source>
        <strain evidence="6 7">MDJK44</strain>
    </source>
</reference>
<dbReference type="Gene3D" id="3.30.300.30">
    <property type="match status" value="1"/>
</dbReference>
<dbReference type="Pfam" id="PF13193">
    <property type="entry name" value="AMP-binding_C"/>
    <property type="match status" value="1"/>
</dbReference>
<evidence type="ECO:0000259" key="5">
    <source>
        <dbReference type="Pfam" id="PF13193"/>
    </source>
</evidence>
<organism evidence="6 7">
    <name type="scientific">Streptomyces alboflavus</name>
    <dbReference type="NCBI Taxonomy" id="67267"/>
    <lineage>
        <taxon>Bacteria</taxon>
        <taxon>Bacillati</taxon>
        <taxon>Actinomycetota</taxon>
        <taxon>Actinomycetes</taxon>
        <taxon>Kitasatosporales</taxon>
        <taxon>Streptomycetaceae</taxon>
        <taxon>Streptomyces</taxon>
    </lineage>
</organism>
<keyword evidence="7" id="KW-1185">Reference proteome</keyword>
<dbReference type="PROSITE" id="PS00455">
    <property type="entry name" value="AMP_BINDING"/>
    <property type="match status" value="1"/>
</dbReference>
<dbReference type="InterPro" id="IPR020845">
    <property type="entry name" value="AMP-binding_CS"/>
</dbReference>
<dbReference type="EMBL" id="CP021748">
    <property type="protein sequence ID" value="ARX87041.1"/>
    <property type="molecule type" value="Genomic_DNA"/>
</dbReference>
<feature type="domain" description="AMP-dependent synthetase/ligase" evidence="4">
    <location>
        <begin position="32"/>
        <end position="392"/>
    </location>
</feature>
<dbReference type="PANTHER" id="PTHR43767:SF1">
    <property type="entry name" value="NONRIBOSOMAL PEPTIDE SYNTHASE PES1 (EUROFUNG)-RELATED"/>
    <property type="match status" value="1"/>
</dbReference>
<dbReference type="Gene3D" id="3.40.50.980">
    <property type="match status" value="2"/>
</dbReference>
<dbReference type="RefSeq" id="WP_087886159.1">
    <property type="nucleotide sequence ID" value="NZ_CP021748.1"/>
</dbReference>
<evidence type="ECO:0000313" key="7">
    <source>
        <dbReference type="Proteomes" id="UP000195880"/>
    </source>
</evidence>
<keyword evidence="1 6" id="KW-0436">Ligase</keyword>
<gene>
    <name evidence="6" type="primary">entE</name>
    <name evidence="6" type="ORF">SMD44_06522</name>
</gene>
<keyword evidence="3" id="KW-0067">ATP-binding</keyword>
<evidence type="ECO:0000256" key="2">
    <source>
        <dbReference type="ARBA" id="ARBA00022741"/>
    </source>
</evidence>
<accession>A0A1Z1WKR2</accession>
<dbReference type="InterPro" id="IPR045851">
    <property type="entry name" value="AMP-bd_C_sf"/>
</dbReference>
<dbReference type="AlphaFoldDB" id="A0A1Z1WKR2"/>
<dbReference type="GO" id="GO:0016878">
    <property type="term" value="F:acid-thiol ligase activity"/>
    <property type="evidence" value="ECO:0007669"/>
    <property type="project" value="UniProtKB-ARBA"/>
</dbReference>
<dbReference type="InterPro" id="IPR025110">
    <property type="entry name" value="AMP-bd_C"/>
</dbReference>
<dbReference type="SUPFAM" id="SSF56801">
    <property type="entry name" value="Acetyl-CoA synthetase-like"/>
    <property type="match status" value="1"/>
</dbReference>
<proteinExistence type="predicted"/>